<evidence type="ECO:0000259" key="4">
    <source>
        <dbReference type="PROSITE" id="PS50043"/>
    </source>
</evidence>
<reference evidence="5 6" key="1">
    <citation type="submission" date="2019-05" db="EMBL/GenBank/DDBJ databases">
        <authorList>
            <consortium name="Pathogen Informatics"/>
        </authorList>
    </citation>
    <scope>NUCLEOTIDE SEQUENCE [LARGE SCALE GENOMIC DNA]</scope>
    <source>
        <strain evidence="5 6">NM319</strain>
    </source>
</reference>
<evidence type="ECO:0000313" key="5">
    <source>
        <dbReference type="EMBL" id="VTU05844.1"/>
    </source>
</evidence>
<dbReference type="InterPro" id="IPR011990">
    <property type="entry name" value="TPR-like_helical_dom_sf"/>
</dbReference>
<dbReference type="RefSeq" id="WP_135709049.1">
    <property type="nucleotide sequence ID" value="NZ_CABFKI010000001.1"/>
</dbReference>
<dbReference type="Pfam" id="PF00196">
    <property type="entry name" value="GerE"/>
    <property type="match status" value="1"/>
</dbReference>
<sequence>MLIPSKFNVAPHSPKNVLRSKLLSLLKQAKNYSLTLVQAPAGYGKTTALSQWAAQQPHLCWLSLDKMDNDPDTFFQYFHAAILRACGKTDLPLLHEKGDLFQRMNEFLIHVSTVETAFSVVLDNFHCITQPEILRALKYWLEHQPDSMSLVILTRQGPALGIASLRVKERVLEVGMSELAFSPNESVEFIHQRLSQAIPDKTITAYHQIVSGWPTALCLTEVVSTAAQTKALQLNVNYLSDYLQDEVWADLSENEQQFLLHCGLLRQLDESVLSILLGDMTIHQKLSQCEKKGVFLQQSPSGQWQFHALFHDFLRQQSAVNLGEQFDLLHYQLAEIWLQRNELTEAAYHAMQLKNNETLLKILETHGWNLFHQGELALLEQGLNKLNDVVLKEKIDLVLLQAWVIQSQHRHGEVMSILNNISTALSTKTLSLSVEQQAELDVLRAQVVMNDGDDKQAFTLADNAIKHLSPKSYYAQIVAMSLLAEALHCQGQLADALVRFQQTEKMARQYHTYQHILWPLLQQSEILLAQGFLQAAYDNLEKAEIFVHENHLEKFPMYEFVLRLKGKIAWEWYDLETVERVANAGMAVLTKPSERLQCLALLCKNSLVRGDLDNAQRQLKDIVALQSMHNYHPDWLGAANEAQLLMWQMHDNKEVAQNWVIQVNPPSSDKNHFSQLQWRNLARAYILINDFEKAKAILDRLIDTARAISLTSDLNRALILRNRLYFLQNEKILAQNDLLEALKLTRQTNFISAFVVEGEMMAQQIRHLLQLNVLDEIVLHKAQFILKHINQFYRHKFAHFDEEFVSKLLNDSKVPELLKISPLTQREWQVLGLIYSGYSNDQIADELQVAPTTIKTHIRNLYQKIGVPTRQEAINYTRELLSLMGYH</sequence>
<dbReference type="Gene3D" id="1.10.10.10">
    <property type="entry name" value="Winged helix-like DNA-binding domain superfamily/Winged helix DNA-binding domain"/>
    <property type="match status" value="1"/>
</dbReference>
<comment type="caution">
    <text evidence="5">The sequence shown here is derived from an EMBL/GenBank/DDBJ whole genome shotgun (WGS) entry which is preliminary data.</text>
</comment>
<name>A0ABY6TGY2_9PAST</name>
<evidence type="ECO:0000256" key="2">
    <source>
        <dbReference type="ARBA" id="ARBA00023125"/>
    </source>
</evidence>
<accession>A0ABY6TGY2</accession>
<dbReference type="CDD" id="cd06170">
    <property type="entry name" value="LuxR_C_like"/>
    <property type="match status" value="1"/>
</dbReference>
<dbReference type="Pfam" id="PF25873">
    <property type="entry name" value="WHD_MalT"/>
    <property type="match status" value="1"/>
</dbReference>
<dbReference type="InterPro" id="IPR036388">
    <property type="entry name" value="WH-like_DNA-bd_sf"/>
</dbReference>
<dbReference type="PANTHER" id="PTHR44688">
    <property type="entry name" value="DNA-BINDING TRANSCRIPTIONAL ACTIVATOR DEVR_DOSR"/>
    <property type="match status" value="1"/>
</dbReference>
<dbReference type="EMBL" id="CABFKI010000001">
    <property type="protein sequence ID" value="VTU05844.1"/>
    <property type="molecule type" value="Genomic_DNA"/>
</dbReference>
<dbReference type="PANTHER" id="PTHR44688:SF16">
    <property type="entry name" value="DNA-BINDING TRANSCRIPTIONAL ACTIVATOR DEVR_DOSR"/>
    <property type="match status" value="1"/>
</dbReference>
<gene>
    <name evidence="5" type="primary">malT</name>
    <name evidence="5" type="ORF">SAMEA1410922_00176</name>
</gene>
<dbReference type="InterPro" id="IPR059106">
    <property type="entry name" value="WHD_MalT"/>
</dbReference>
<protein>
    <submittedName>
        <fullName evidence="5">Transcriptional regulator MalT</fullName>
    </submittedName>
</protein>
<keyword evidence="3" id="KW-0804">Transcription</keyword>
<dbReference type="InterPro" id="IPR027417">
    <property type="entry name" value="P-loop_NTPase"/>
</dbReference>
<dbReference type="PROSITE" id="PS50043">
    <property type="entry name" value="HTH_LUXR_2"/>
    <property type="match status" value="1"/>
</dbReference>
<dbReference type="SUPFAM" id="SSF52540">
    <property type="entry name" value="P-loop containing nucleoside triphosphate hydrolases"/>
    <property type="match status" value="1"/>
</dbReference>
<dbReference type="PROSITE" id="PS00622">
    <property type="entry name" value="HTH_LUXR_1"/>
    <property type="match status" value="1"/>
</dbReference>
<dbReference type="NCBIfam" id="NF003420">
    <property type="entry name" value="PRK04841.1"/>
    <property type="match status" value="1"/>
</dbReference>
<dbReference type="SMART" id="SM00421">
    <property type="entry name" value="HTH_LUXR"/>
    <property type="match status" value="1"/>
</dbReference>
<dbReference type="SUPFAM" id="SSF48452">
    <property type="entry name" value="TPR-like"/>
    <property type="match status" value="1"/>
</dbReference>
<proteinExistence type="predicted"/>
<dbReference type="Gene3D" id="1.25.40.10">
    <property type="entry name" value="Tetratricopeptide repeat domain"/>
    <property type="match status" value="1"/>
</dbReference>
<keyword evidence="6" id="KW-1185">Reference proteome</keyword>
<dbReference type="SUPFAM" id="SSF46894">
    <property type="entry name" value="C-terminal effector domain of the bipartite response regulators"/>
    <property type="match status" value="1"/>
</dbReference>
<evidence type="ECO:0000313" key="6">
    <source>
        <dbReference type="Proteomes" id="UP000308167"/>
    </source>
</evidence>
<dbReference type="InterPro" id="IPR041617">
    <property type="entry name" value="TPR_MalT"/>
</dbReference>
<dbReference type="InterPro" id="IPR016032">
    <property type="entry name" value="Sig_transdc_resp-reg_C-effctor"/>
</dbReference>
<evidence type="ECO:0000256" key="3">
    <source>
        <dbReference type="ARBA" id="ARBA00023163"/>
    </source>
</evidence>
<dbReference type="InterPro" id="IPR000792">
    <property type="entry name" value="Tscrpt_reg_LuxR_C"/>
</dbReference>
<dbReference type="GeneID" id="86154586"/>
<evidence type="ECO:0000256" key="1">
    <source>
        <dbReference type="ARBA" id="ARBA00023015"/>
    </source>
</evidence>
<feature type="domain" description="HTH luxR-type" evidence="4">
    <location>
        <begin position="816"/>
        <end position="881"/>
    </location>
</feature>
<keyword evidence="2" id="KW-0238">DNA-binding</keyword>
<dbReference type="Proteomes" id="UP000308167">
    <property type="component" value="Unassembled WGS sequence"/>
</dbReference>
<dbReference type="Pfam" id="PF17874">
    <property type="entry name" value="TPR_MalT"/>
    <property type="match status" value="1"/>
</dbReference>
<keyword evidence="1" id="KW-0805">Transcription regulation</keyword>
<organism evidence="5 6">
    <name type="scientific">Actinobacillus porcinus</name>
    <dbReference type="NCBI Taxonomy" id="51048"/>
    <lineage>
        <taxon>Bacteria</taxon>
        <taxon>Pseudomonadati</taxon>
        <taxon>Pseudomonadota</taxon>
        <taxon>Gammaproteobacteria</taxon>
        <taxon>Pasteurellales</taxon>
        <taxon>Pasteurellaceae</taxon>
        <taxon>Actinobacillus</taxon>
    </lineage>
</organism>
<dbReference type="PRINTS" id="PR00038">
    <property type="entry name" value="HTHLUXR"/>
</dbReference>